<proteinExistence type="predicted"/>
<name>U4LCH7_PYROM</name>
<protein>
    <submittedName>
        <fullName evidence="1">Uncharacterized protein</fullName>
    </submittedName>
</protein>
<sequence length="45" mass="5036">MGLCESRAEMSWGERLEGLDDRVFCGRCSQAILEQCQLSLLSGQE</sequence>
<reference evidence="1 2" key="1">
    <citation type="journal article" date="2013" name="PLoS Genet.">
        <title>The genome and development-dependent transcriptomes of Pyronema confluens: a window into fungal evolution.</title>
        <authorList>
            <person name="Traeger S."/>
            <person name="Altegoer F."/>
            <person name="Freitag M."/>
            <person name="Gabaldon T."/>
            <person name="Kempken F."/>
            <person name="Kumar A."/>
            <person name="Marcet-Houben M."/>
            <person name="Poggeler S."/>
            <person name="Stajich J.E."/>
            <person name="Nowrousian M."/>
        </authorList>
    </citation>
    <scope>NUCLEOTIDE SEQUENCE [LARGE SCALE GENOMIC DNA]</scope>
    <source>
        <strain evidence="2">CBS 100304</strain>
        <tissue evidence="1">Vegetative mycelium</tissue>
    </source>
</reference>
<organism evidence="1 2">
    <name type="scientific">Pyronema omphalodes (strain CBS 100304)</name>
    <name type="common">Pyronema confluens</name>
    <dbReference type="NCBI Taxonomy" id="1076935"/>
    <lineage>
        <taxon>Eukaryota</taxon>
        <taxon>Fungi</taxon>
        <taxon>Dikarya</taxon>
        <taxon>Ascomycota</taxon>
        <taxon>Pezizomycotina</taxon>
        <taxon>Pezizomycetes</taxon>
        <taxon>Pezizales</taxon>
        <taxon>Pyronemataceae</taxon>
        <taxon>Pyronema</taxon>
    </lineage>
</organism>
<dbReference type="AlphaFoldDB" id="U4LCH7"/>
<evidence type="ECO:0000313" key="2">
    <source>
        <dbReference type="Proteomes" id="UP000018144"/>
    </source>
</evidence>
<accession>U4LCH7</accession>
<dbReference type="EMBL" id="HF935678">
    <property type="protein sequence ID" value="CCX12123.1"/>
    <property type="molecule type" value="Genomic_DNA"/>
</dbReference>
<keyword evidence="2" id="KW-1185">Reference proteome</keyword>
<evidence type="ECO:0000313" key="1">
    <source>
        <dbReference type="EMBL" id="CCX12123.1"/>
    </source>
</evidence>
<gene>
    <name evidence="1" type="ORF">PCON_11717</name>
</gene>
<dbReference type="Proteomes" id="UP000018144">
    <property type="component" value="Unassembled WGS sequence"/>
</dbReference>